<dbReference type="EMBL" id="CP010827">
    <property type="protein sequence ID" value="AJI78187.1"/>
    <property type="molecule type" value="Genomic_DNA"/>
</dbReference>
<dbReference type="RefSeq" id="WP_042529605.1">
    <property type="nucleotide sequence ID" value="NZ_CP010827.1"/>
</dbReference>
<gene>
    <name evidence="3" type="ORF">CSING_03185</name>
</gene>
<organism evidence="3 4">
    <name type="scientific">Corynebacterium singulare</name>
    <dbReference type="NCBI Taxonomy" id="161899"/>
    <lineage>
        <taxon>Bacteria</taxon>
        <taxon>Bacillati</taxon>
        <taxon>Actinomycetota</taxon>
        <taxon>Actinomycetes</taxon>
        <taxon>Mycobacteriales</taxon>
        <taxon>Corynebacteriaceae</taxon>
        <taxon>Corynebacterium</taxon>
    </lineage>
</organism>
<accession>A0A0B6ENW2</accession>
<keyword evidence="2" id="KW-1133">Transmembrane helix</keyword>
<evidence type="ECO:0000256" key="1">
    <source>
        <dbReference type="SAM" id="MobiDB-lite"/>
    </source>
</evidence>
<dbReference type="OrthoDB" id="5149662at2"/>
<dbReference type="HOGENOM" id="CLU_784622_0_0_11"/>
<reference evidence="3 4" key="1">
    <citation type="journal article" date="2015" name="Genome Announc.">
        <title>Complete Genome Sequence and Annotation of Corynebacterium singulare DSM 44357, Isolated from a Human Semen Specimen.</title>
        <authorList>
            <person name="Merten M."/>
            <person name="Brinkrolf K."/>
            <person name="Albersmeier A."/>
            <person name="Kutter Y."/>
            <person name="Ruckert C."/>
            <person name="Tauch A."/>
        </authorList>
    </citation>
    <scope>NUCLEOTIDE SEQUENCE [LARGE SCALE GENOMIC DNA]</scope>
    <source>
        <strain evidence="3">IBS B52218</strain>
    </source>
</reference>
<protein>
    <submittedName>
        <fullName evidence="3">Uncharacterized protein</fullName>
    </submittedName>
</protein>
<dbReference type="Proteomes" id="UP000031890">
    <property type="component" value="Chromosome"/>
</dbReference>
<evidence type="ECO:0000256" key="2">
    <source>
        <dbReference type="SAM" id="Phobius"/>
    </source>
</evidence>
<dbReference type="AlphaFoldDB" id="A0A0B6ENW2"/>
<evidence type="ECO:0000313" key="3">
    <source>
        <dbReference type="EMBL" id="AJI78187.1"/>
    </source>
</evidence>
<proteinExistence type="predicted"/>
<sequence length="349" mass="36708">MSNSFDQLRAANPVPDATLSDDSLKHSEATLARITKGRPTWTYAAAGVAVLALVGGAIPLLNNSQPVASASEILTQAGEAAGAQPDALDKGVTAKEYMKRVDTVGDAMAVTEYSVDAGGAVEVSSQGEVPGFDPQPSVNPEDLVIATDRAGLEKLADSFPNRALGALELLLQPGLSSEQQKITYEILADTDGNDVGSVEGEGEDELVTVIRDSDHVSFSVLPATGQLVRVVGLVGPDVETTVDATAILDCVSVTGLDGPERISLACADNNYLVNQLTWSNWGAKTAEADGVAIENDCDPNCAEGTFKEERVKVVVDKREACGYHAEVYSRVRVQYEDGREEEQAIGCAP</sequence>
<keyword evidence="2" id="KW-0812">Transmembrane</keyword>
<feature type="transmembrane region" description="Helical" evidence="2">
    <location>
        <begin position="41"/>
        <end position="61"/>
    </location>
</feature>
<keyword evidence="2" id="KW-0472">Membrane</keyword>
<name>A0A0B6ENW2_9CORY</name>
<dbReference type="KEGG" id="csx:CSING_03185"/>
<evidence type="ECO:0000313" key="4">
    <source>
        <dbReference type="Proteomes" id="UP000031890"/>
    </source>
</evidence>
<dbReference type="STRING" id="161899.CSING_03185"/>
<feature type="region of interest" description="Disordered" evidence="1">
    <location>
        <begin position="1"/>
        <end position="23"/>
    </location>
</feature>